<dbReference type="PANTHER" id="PTHR43214">
    <property type="entry name" value="TWO-COMPONENT RESPONSE REGULATOR"/>
    <property type="match status" value="1"/>
</dbReference>
<dbReference type="Pfam" id="PF00196">
    <property type="entry name" value="GerE"/>
    <property type="match status" value="1"/>
</dbReference>
<name>A0ABQ3MQ77_9PSEU</name>
<dbReference type="EMBL" id="BNAR01000016">
    <property type="protein sequence ID" value="GHH56424.1"/>
    <property type="molecule type" value="Genomic_DNA"/>
</dbReference>
<gene>
    <name evidence="5" type="ORF">GCM10017774_74450</name>
</gene>
<dbReference type="SUPFAM" id="SSF46894">
    <property type="entry name" value="C-terminal effector domain of the bipartite response regulators"/>
    <property type="match status" value="1"/>
</dbReference>
<protein>
    <submittedName>
        <fullName evidence="5">DNA-binding response regulator</fullName>
    </submittedName>
</protein>
<keyword evidence="2" id="KW-0597">Phosphoprotein</keyword>
<sequence>MIPPPFAGQRVPSALIASTDARVITQVTESLVATGVEVVHHAVDADALRQVLRAEPAGHLALVDLAMIGPHGVNLVWNLRGAGWHRVLAVISRYDNAARTQVVASGVDGVLMRSLIPETGGDWMSRALNGELHTGDLTVREVEVMRLVASGHTNAGVAKALSLSPLTVKSHLERISRKLGVGDRAAMVLQSLRRGVIW</sequence>
<dbReference type="Gene3D" id="3.40.50.2300">
    <property type="match status" value="1"/>
</dbReference>
<dbReference type="PRINTS" id="PR00038">
    <property type="entry name" value="HTHLUXR"/>
</dbReference>
<evidence type="ECO:0000313" key="6">
    <source>
        <dbReference type="Proteomes" id="UP000605568"/>
    </source>
</evidence>
<reference evidence="6" key="1">
    <citation type="journal article" date="2019" name="Int. J. Syst. Evol. Microbiol.">
        <title>The Global Catalogue of Microorganisms (GCM) 10K type strain sequencing project: providing services to taxonomists for standard genome sequencing and annotation.</title>
        <authorList>
            <consortium name="The Broad Institute Genomics Platform"/>
            <consortium name="The Broad Institute Genome Sequencing Center for Infectious Disease"/>
            <person name="Wu L."/>
            <person name="Ma J."/>
        </authorList>
    </citation>
    <scope>NUCLEOTIDE SEQUENCE [LARGE SCALE GENOMIC DNA]</scope>
    <source>
        <strain evidence="6">CGMCC 4.7367</strain>
    </source>
</reference>
<dbReference type="Proteomes" id="UP000605568">
    <property type="component" value="Unassembled WGS sequence"/>
</dbReference>
<dbReference type="PROSITE" id="PS50110">
    <property type="entry name" value="RESPONSE_REGULATORY"/>
    <property type="match status" value="1"/>
</dbReference>
<evidence type="ECO:0000313" key="5">
    <source>
        <dbReference type="EMBL" id="GHH56424.1"/>
    </source>
</evidence>
<evidence type="ECO:0000256" key="1">
    <source>
        <dbReference type="ARBA" id="ARBA00023125"/>
    </source>
</evidence>
<dbReference type="PROSITE" id="PS50043">
    <property type="entry name" value="HTH_LUXR_2"/>
    <property type="match status" value="1"/>
</dbReference>
<dbReference type="SMART" id="SM00421">
    <property type="entry name" value="HTH_LUXR"/>
    <property type="match status" value="1"/>
</dbReference>
<feature type="domain" description="Response regulatory" evidence="4">
    <location>
        <begin position="13"/>
        <end position="128"/>
    </location>
</feature>
<dbReference type="GO" id="GO:0003677">
    <property type="term" value="F:DNA binding"/>
    <property type="evidence" value="ECO:0007669"/>
    <property type="project" value="UniProtKB-KW"/>
</dbReference>
<keyword evidence="1 5" id="KW-0238">DNA-binding</keyword>
<evidence type="ECO:0000259" key="4">
    <source>
        <dbReference type="PROSITE" id="PS50110"/>
    </source>
</evidence>
<organism evidence="5 6">
    <name type="scientific">Lentzea cavernae</name>
    <dbReference type="NCBI Taxonomy" id="2020703"/>
    <lineage>
        <taxon>Bacteria</taxon>
        <taxon>Bacillati</taxon>
        <taxon>Actinomycetota</taxon>
        <taxon>Actinomycetes</taxon>
        <taxon>Pseudonocardiales</taxon>
        <taxon>Pseudonocardiaceae</taxon>
        <taxon>Lentzea</taxon>
    </lineage>
</organism>
<proteinExistence type="predicted"/>
<dbReference type="InterPro" id="IPR036388">
    <property type="entry name" value="WH-like_DNA-bd_sf"/>
</dbReference>
<feature type="domain" description="HTH luxR-type" evidence="3">
    <location>
        <begin position="130"/>
        <end position="195"/>
    </location>
</feature>
<dbReference type="PANTHER" id="PTHR43214:SF43">
    <property type="entry name" value="TWO-COMPONENT RESPONSE REGULATOR"/>
    <property type="match status" value="1"/>
</dbReference>
<dbReference type="InterPro" id="IPR011006">
    <property type="entry name" value="CheY-like_superfamily"/>
</dbReference>
<dbReference type="RefSeq" id="WP_191304088.1">
    <property type="nucleotide sequence ID" value="NZ_BNAR01000016.1"/>
</dbReference>
<feature type="modified residue" description="4-aspartylphosphate" evidence="2">
    <location>
        <position position="64"/>
    </location>
</feature>
<dbReference type="SUPFAM" id="SSF52172">
    <property type="entry name" value="CheY-like"/>
    <property type="match status" value="1"/>
</dbReference>
<keyword evidence="6" id="KW-1185">Reference proteome</keyword>
<dbReference type="Gene3D" id="1.10.10.10">
    <property type="entry name" value="Winged helix-like DNA-binding domain superfamily/Winged helix DNA-binding domain"/>
    <property type="match status" value="1"/>
</dbReference>
<dbReference type="InterPro" id="IPR000792">
    <property type="entry name" value="Tscrpt_reg_LuxR_C"/>
</dbReference>
<dbReference type="InterPro" id="IPR039420">
    <property type="entry name" value="WalR-like"/>
</dbReference>
<evidence type="ECO:0000259" key="3">
    <source>
        <dbReference type="PROSITE" id="PS50043"/>
    </source>
</evidence>
<accession>A0ABQ3MQ77</accession>
<dbReference type="PROSITE" id="PS00622">
    <property type="entry name" value="HTH_LUXR_1"/>
    <property type="match status" value="1"/>
</dbReference>
<comment type="caution">
    <text evidence="5">The sequence shown here is derived from an EMBL/GenBank/DDBJ whole genome shotgun (WGS) entry which is preliminary data.</text>
</comment>
<dbReference type="InterPro" id="IPR016032">
    <property type="entry name" value="Sig_transdc_resp-reg_C-effctor"/>
</dbReference>
<evidence type="ECO:0000256" key="2">
    <source>
        <dbReference type="PROSITE-ProRule" id="PRU00169"/>
    </source>
</evidence>
<dbReference type="CDD" id="cd06170">
    <property type="entry name" value="LuxR_C_like"/>
    <property type="match status" value="1"/>
</dbReference>
<dbReference type="InterPro" id="IPR001789">
    <property type="entry name" value="Sig_transdc_resp-reg_receiver"/>
</dbReference>